<feature type="chain" id="PRO_5019564158" description="Carbohydrate sulfotransferase 5" evidence="2">
    <location>
        <begin position="29"/>
        <end position="368"/>
    </location>
</feature>
<keyword evidence="4" id="KW-1185">Reference proteome</keyword>
<reference evidence="3 4" key="2">
    <citation type="submission" date="2019-01" db="EMBL/GenBank/DDBJ databases">
        <title>The decoding of complex shrimp genome reveals the adaptation for benthos swimmer, frequently molting mechanism and breeding impact on genome.</title>
        <authorList>
            <person name="Sun Y."/>
            <person name="Gao Y."/>
            <person name="Yu Y."/>
        </authorList>
    </citation>
    <scope>NUCLEOTIDE SEQUENCE [LARGE SCALE GENOMIC DNA]</scope>
    <source>
        <tissue evidence="3">Muscle</tissue>
    </source>
</reference>
<dbReference type="Proteomes" id="UP000283509">
    <property type="component" value="Unassembled WGS sequence"/>
</dbReference>
<dbReference type="Pfam" id="PF13469">
    <property type="entry name" value="Sulfotransfer_3"/>
    <property type="match status" value="1"/>
</dbReference>
<reference evidence="3 4" key="1">
    <citation type="submission" date="2018-04" db="EMBL/GenBank/DDBJ databases">
        <authorList>
            <person name="Zhang X."/>
            <person name="Yuan J."/>
            <person name="Li F."/>
            <person name="Xiang J."/>
        </authorList>
    </citation>
    <scope>NUCLEOTIDE SEQUENCE [LARGE SCALE GENOMIC DNA]</scope>
    <source>
        <tissue evidence="3">Muscle</tissue>
    </source>
</reference>
<dbReference type="InterPro" id="IPR027417">
    <property type="entry name" value="P-loop_NTPase"/>
</dbReference>
<keyword evidence="2" id="KW-0732">Signal</keyword>
<dbReference type="OrthoDB" id="6138663at2759"/>
<dbReference type="PANTHER" id="PTHR10704:SF44">
    <property type="entry name" value="LD35051P-RELATED"/>
    <property type="match status" value="1"/>
</dbReference>
<dbReference type="AlphaFoldDB" id="A0A423SZK1"/>
<dbReference type="GO" id="GO:0006790">
    <property type="term" value="P:sulfur compound metabolic process"/>
    <property type="evidence" value="ECO:0007669"/>
    <property type="project" value="TreeGrafter"/>
</dbReference>
<evidence type="ECO:0000256" key="1">
    <source>
        <dbReference type="SAM" id="MobiDB-lite"/>
    </source>
</evidence>
<evidence type="ECO:0000313" key="4">
    <source>
        <dbReference type="Proteomes" id="UP000283509"/>
    </source>
</evidence>
<comment type="caution">
    <text evidence="3">The sequence shown here is derived from an EMBL/GenBank/DDBJ whole genome shotgun (WGS) entry which is preliminary data.</text>
</comment>
<dbReference type="Gene3D" id="3.40.50.300">
    <property type="entry name" value="P-loop containing nucleotide triphosphate hydrolases"/>
    <property type="match status" value="1"/>
</dbReference>
<sequence length="368" mass="41044">MMMVPRPVRHFGQLLIALLFLLGIKTWSNSSFEVTQEKGRDAILRKSTNLSGGASLPRAPPEGAAPPAPTSPPAGSTVLVLSSVGRSGSSFLAELLSQRPNTFYSFEPMHYYEKSTRMALSPRLAWDIVEALSSCRLEEHWLRTTARRGLLRSEAGAICQTTDAELAVSCGGESCRNRSHLLVKTIRMRVSWLPELLLRLGPGLRVVHLVRDPRASFSRILHIPRKCSFPQDLFMVDTVKKLFPGAMASVKYEDLCLDAEGVATDLWRFISGDSTAALPPSWARYIQVHTAPSKAGRGAYNTWRDSQKEAEQWRQEIDEDLLLGVEKSCGQVIELLGHNKFHSLANARNWSFPLRRTPRALYSHIDVP</sequence>
<dbReference type="EMBL" id="QCYY01002545">
    <property type="protein sequence ID" value="ROT69609.1"/>
    <property type="molecule type" value="Genomic_DNA"/>
</dbReference>
<dbReference type="PANTHER" id="PTHR10704">
    <property type="entry name" value="CARBOHYDRATE SULFOTRANSFERASE"/>
    <property type="match status" value="1"/>
</dbReference>
<evidence type="ECO:0008006" key="5">
    <source>
        <dbReference type="Google" id="ProtNLM"/>
    </source>
</evidence>
<protein>
    <recommendedName>
        <fullName evidence="5">Carbohydrate sulfotransferase 5</fullName>
    </recommendedName>
</protein>
<feature type="region of interest" description="Disordered" evidence="1">
    <location>
        <begin position="50"/>
        <end position="75"/>
    </location>
</feature>
<feature type="signal peptide" evidence="2">
    <location>
        <begin position="1"/>
        <end position="28"/>
    </location>
</feature>
<gene>
    <name evidence="3" type="ORF">C7M84_012171</name>
</gene>
<accession>A0A423SZK1</accession>
<name>A0A423SZK1_PENVA</name>
<organism evidence="3 4">
    <name type="scientific">Penaeus vannamei</name>
    <name type="common">Whiteleg shrimp</name>
    <name type="synonym">Litopenaeus vannamei</name>
    <dbReference type="NCBI Taxonomy" id="6689"/>
    <lineage>
        <taxon>Eukaryota</taxon>
        <taxon>Metazoa</taxon>
        <taxon>Ecdysozoa</taxon>
        <taxon>Arthropoda</taxon>
        <taxon>Crustacea</taxon>
        <taxon>Multicrustacea</taxon>
        <taxon>Malacostraca</taxon>
        <taxon>Eumalacostraca</taxon>
        <taxon>Eucarida</taxon>
        <taxon>Decapoda</taxon>
        <taxon>Dendrobranchiata</taxon>
        <taxon>Penaeoidea</taxon>
        <taxon>Penaeidae</taxon>
        <taxon>Penaeus</taxon>
    </lineage>
</organism>
<dbReference type="GO" id="GO:0006044">
    <property type="term" value="P:N-acetylglucosamine metabolic process"/>
    <property type="evidence" value="ECO:0007669"/>
    <property type="project" value="TreeGrafter"/>
</dbReference>
<dbReference type="SUPFAM" id="SSF52540">
    <property type="entry name" value="P-loop containing nucleoside triphosphate hydrolases"/>
    <property type="match status" value="1"/>
</dbReference>
<dbReference type="InterPro" id="IPR051135">
    <property type="entry name" value="Gal/GlcNAc/GalNAc_ST"/>
</dbReference>
<evidence type="ECO:0000256" key="2">
    <source>
        <dbReference type="SAM" id="SignalP"/>
    </source>
</evidence>
<dbReference type="GO" id="GO:0001517">
    <property type="term" value="F:N-acetylglucosamine 6-O-sulfotransferase activity"/>
    <property type="evidence" value="ECO:0007669"/>
    <property type="project" value="TreeGrafter"/>
</dbReference>
<feature type="compositionally biased region" description="Pro residues" evidence="1">
    <location>
        <begin position="58"/>
        <end position="72"/>
    </location>
</feature>
<evidence type="ECO:0000313" key="3">
    <source>
        <dbReference type="EMBL" id="ROT69609.1"/>
    </source>
</evidence>
<proteinExistence type="predicted"/>